<protein>
    <submittedName>
        <fullName evidence="2">Repressor in the phenylacetic acid catabolism</fullName>
    </submittedName>
</protein>
<dbReference type="PANTHER" id="PTHR30319">
    <property type="entry name" value="PHENYLACETIC ACID REGULATOR-RELATED TRANSCRIPTIONAL REPRESSOR"/>
    <property type="match status" value="1"/>
</dbReference>
<comment type="caution">
    <text evidence="2">The sequence shown here is derived from an EMBL/GenBank/DDBJ whole genome shotgun (WGS) entry which is preliminary data.</text>
</comment>
<gene>
    <name evidence="2" type="ORF">UY55_C0009G0002</name>
</gene>
<evidence type="ECO:0000313" key="3">
    <source>
        <dbReference type="Proteomes" id="UP000034224"/>
    </source>
</evidence>
<dbReference type="Proteomes" id="UP000034224">
    <property type="component" value="Unassembled WGS sequence"/>
</dbReference>
<sequence length="171" mass="20657">MAKTSKDARRHIREWSNFFSDLKSATDEEIEKFLRSREKKNYLKQSLQRLEKRGFLLKKENKFFPTPKGLRFFSKLNLLDRNKQALKKWDGKWRLISFDVPVVDDKKRYLLRGLLHEFNFYKLQKSVWICPNQLAADFWNFLVDYELDKYCKVMVVEVIEGDDELKAYFGI</sequence>
<dbReference type="SUPFAM" id="SSF143430">
    <property type="entry name" value="TTP0101/SSO1404-like"/>
    <property type="match status" value="1"/>
</dbReference>
<proteinExistence type="predicted"/>
<dbReference type="AlphaFoldDB" id="A0A0G1YHI4"/>
<reference evidence="2 3" key="1">
    <citation type="journal article" date="2015" name="Nature">
        <title>rRNA introns, odd ribosomes, and small enigmatic genomes across a large radiation of phyla.</title>
        <authorList>
            <person name="Brown C.T."/>
            <person name="Hug L.A."/>
            <person name="Thomas B.C."/>
            <person name="Sharon I."/>
            <person name="Castelle C.J."/>
            <person name="Singh A."/>
            <person name="Wilkins M.J."/>
            <person name="Williams K.H."/>
            <person name="Banfield J.F."/>
        </authorList>
    </citation>
    <scope>NUCLEOTIDE SEQUENCE [LARGE SCALE GENOMIC DNA]</scope>
</reference>
<dbReference type="PANTHER" id="PTHR30319:SF1">
    <property type="entry name" value="TRANSCRIPTIONAL REPRESSOR PAAX"/>
    <property type="match status" value="1"/>
</dbReference>
<feature type="domain" description="Transcriptional repressor PaaX-like central Cas2-like" evidence="1">
    <location>
        <begin position="87"/>
        <end position="163"/>
    </location>
</feature>
<accession>A0A0G1YHI4</accession>
<name>A0A0G1YHI4_9BACT</name>
<evidence type="ECO:0000313" key="2">
    <source>
        <dbReference type="EMBL" id="KKW14457.1"/>
    </source>
</evidence>
<dbReference type="Gene3D" id="3.30.70.2650">
    <property type="match status" value="1"/>
</dbReference>
<dbReference type="GO" id="GO:0006351">
    <property type="term" value="P:DNA-templated transcription"/>
    <property type="evidence" value="ECO:0007669"/>
    <property type="project" value="TreeGrafter"/>
</dbReference>
<organism evidence="2 3">
    <name type="scientific">Candidatus Jorgensenbacteria bacterium GW2011_GWB1_50_10</name>
    <dbReference type="NCBI Taxonomy" id="1618665"/>
    <lineage>
        <taxon>Bacteria</taxon>
        <taxon>Candidatus Joergenseniibacteriota</taxon>
    </lineage>
</organism>
<dbReference type="Pfam" id="PF20803">
    <property type="entry name" value="PaaX_M"/>
    <property type="match status" value="1"/>
</dbReference>
<dbReference type="STRING" id="1618665.UY55_C0009G0002"/>
<dbReference type="InterPro" id="IPR048846">
    <property type="entry name" value="PaaX-like_central"/>
</dbReference>
<evidence type="ECO:0000259" key="1">
    <source>
        <dbReference type="Pfam" id="PF20803"/>
    </source>
</evidence>
<dbReference type="EMBL" id="LCQK01000009">
    <property type="protein sequence ID" value="KKW14457.1"/>
    <property type="molecule type" value="Genomic_DNA"/>
</dbReference>